<name>A0A3B0C900_9FLAO</name>
<reference evidence="2 3" key="1">
    <citation type="submission" date="2018-10" db="EMBL/GenBank/DDBJ databases">
        <title>Ulvibacterium marinum gen. nov., sp. nov., a novel marine bacterium of the family Flavobacteriaceae, isolated from a culture of the green alga Ulva prolifera.</title>
        <authorList>
            <person name="Zhang Z."/>
        </authorList>
    </citation>
    <scope>NUCLEOTIDE SEQUENCE [LARGE SCALE GENOMIC DNA]</scope>
    <source>
        <strain evidence="2 3">CCMM003</strain>
    </source>
</reference>
<dbReference type="AlphaFoldDB" id="A0A3B0C900"/>
<evidence type="ECO:0000313" key="3">
    <source>
        <dbReference type="Proteomes" id="UP000276603"/>
    </source>
</evidence>
<comment type="caution">
    <text evidence="2">The sequence shown here is derived from an EMBL/GenBank/DDBJ whole genome shotgun (WGS) entry which is preliminary data.</text>
</comment>
<evidence type="ECO:0000256" key="1">
    <source>
        <dbReference type="ARBA" id="ARBA00022801"/>
    </source>
</evidence>
<dbReference type="EMBL" id="RBCJ01000002">
    <property type="protein sequence ID" value="RKN80938.1"/>
    <property type="molecule type" value="Genomic_DNA"/>
</dbReference>
<dbReference type="SUPFAM" id="SSF55545">
    <property type="entry name" value="beta-N-acetylhexosaminidase-like domain"/>
    <property type="match status" value="1"/>
</dbReference>
<dbReference type="Proteomes" id="UP000276603">
    <property type="component" value="Unassembled WGS sequence"/>
</dbReference>
<dbReference type="InterPro" id="IPR029018">
    <property type="entry name" value="Hex-like_dom2"/>
</dbReference>
<sequence length="721" mass="83802">MGLTQKFRISLFTVFVLFTVLGANYHLYAQDGIDLDFALRKIEEAKAKNGLTSLKIDFKLDSKLGSEAYTIKTSGNRTTIYGGDGRGLLYGGLEVAEQIVLNQKIAETRRKPYLEKRGLKFNIPLDARTPSYDDTGDAAQNNILEMWKWEFWEEFLDNMALHRYNTLTLWNPHPFPSMIKMNDFPNVALEDVKVTTLKPIGKENEWAEPQMVSSNVMENLKTVKKITIDEKILFWKKVMHLAKQRGIDIYFITWNICPNSVAKPVPPFYRTYDVDPYDEPAGKYGISHQADDPETIAYYRTAVKTFLLTYPDIKGIGVTAGEHMSKPFGDYNREKWLWETYGQGVLDAKEIQPERKVHFIHRVWNSNMELIMRYWKDYPDQFDVSFKYAKARLYSSPNIPFADNHIEAMKPYGLKSWWNLRNDDIFVYRWGDAEYVREFLGNFPKEHTAAYHMGSDGYVWGREFVSKDSEVAGQLEIEKHWYNFMLWGRLGYDNTLSRDFFIKKLQNRFPNLDATLLYNTWQFASKIVPQINRFYWKDWDFMWSVESCYNERKGFQTVLDFMDNPTMEGSAIINPKTYVETTGEGNIADGITPIQVAHNLNEYATKTIDGAQKLKMTNMAITPEASILLDDILAMAYLGNYYAAKMQAATELSFFIKNEKAIHQKNAISLLEEAIVHWMNYADISETHYKSQMLARTKMIDWQAILNDVKQDIELAKNIKL</sequence>
<keyword evidence="3" id="KW-1185">Reference proteome</keyword>
<protein>
    <recommendedName>
        <fullName evidence="4">Carbohydrate-binding family 6 protein</fullName>
    </recommendedName>
</protein>
<keyword evidence="1" id="KW-0378">Hydrolase</keyword>
<dbReference type="GO" id="GO:0016787">
    <property type="term" value="F:hydrolase activity"/>
    <property type="evidence" value="ECO:0007669"/>
    <property type="project" value="UniProtKB-KW"/>
</dbReference>
<evidence type="ECO:0008006" key="4">
    <source>
        <dbReference type="Google" id="ProtNLM"/>
    </source>
</evidence>
<proteinExistence type="predicted"/>
<dbReference type="GO" id="GO:0005975">
    <property type="term" value="P:carbohydrate metabolic process"/>
    <property type="evidence" value="ECO:0007669"/>
    <property type="project" value="UniProtKB-ARBA"/>
</dbReference>
<gene>
    <name evidence="2" type="ORF">D7Z94_08260</name>
</gene>
<organism evidence="2 3">
    <name type="scientific">Ulvibacterium marinum</name>
    <dbReference type="NCBI Taxonomy" id="2419782"/>
    <lineage>
        <taxon>Bacteria</taxon>
        <taxon>Pseudomonadati</taxon>
        <taxon>Bacteroidota</taxon>
        <taxon>Flavobacteriia</taxon>
        <taxon>Flavobacteriales</taxon>
        <taxon>Flavobacteriaceae</taxon>
        <taxon>Ulvibacterium</taxon>
    </lineage>
</organism>
<accession>A0A3B0C900</accession>
<evidence type="ECO:0000313" key="2">
    <source>
        <dbReference type="EMBL" id="RKN80938.1"/>
    </source>
</evidence>